<dbReference type="Gene3D" id="3.40.50.11820">
    <property type="match status" value="1"/>
</dbReference>
<dbReference type="CDD" id="cd00761">
    <property type="entry name" value="Glyco_tranf_GTA_type"/>
    <property type="match status" value="1"/>
</dbReference>
<dbReference type="Proteomes" id="UP000325211">
    <property type="component" value="Chromosome"/>
</dbReference>
<dbReference type="InterPro" id="IPR029044">
    <property type="entry name" value="Nucleotide-diphossugar_trans"/>
</dbReference>
<dbReference type="RefSeq" id="WP_150211380.1">
    <property type="nucleotide sequence ID" value="NZ_CP029190.1"/>
</dbReference>
<keyword evidence="3" id="KW-1003">Cell membrane</keyword>
<evidence type="ECO:0000256" key="3">
    <source>
        <dbReference type="ARBA" id="ARBA00022475"/>
    </source>
</evidence>
<keyword evidence="5" id="KW-0777">Teichoic acid biosynthesis</keyword>
<dbReference type="InterPro" id="IPR043148">
    <property type="entry name" value="TagF_C"/>
</dbReference>
<evidence type="ECO:0000256" key="1">
    <source>
        <dbReference type="ARBA" id="ARBA00004202"/>
    </source>
</evidence>
<dbReference type="Pfam" id="PF04464">
    <property type="entry name" value="Glyphos_transf"/>
    <property type="match status" value="1"/>
</dbReference>
<dbReference type="InterPro" id="IPR007554">
    <property type="entry name" value="Glycerophosphate_synth"/>
</dbReference>
<dbReference type="PANTHER" id="PTHR37316:SF3">
    <property type="entry name" value="TEICHOIC ACID GLYCEROL-PHOSPHATE TRANSFERASE"/>
    <property type="match status" value="1"/>
</dbReference>
<dbReference type="EMBL" id="CP029190">
    <property type="protein sequence ID" value="QES51635.1"/>
    <property type="molecule type" value="Genomic_DNA"/>
</dbReference>
<evidence type="ECO:0000256" key="2">
    <source>
        <dbReference type="ARBA" id="ARBA00010488"/>
    </source>
</evidence>
<dbReference type="Pfam" id="PF00535">
    <property type="entry name" value="Glycos_transf_2"/>
    <property type="match status" value="1"/>
</dbReference>
<dbReference type="OrthoDB" id="3183633at2"/>
<keyword evidence="4" id="KW-0808">Transferase</keyword>
<dbReference type="SUPFAM" id="SSF53448">
    <property type="entry name" value="Nucleotide-diphospho-sugar transferases"/>
    <property type="match status" value="1"/>
</dbReference>
<reference evidence="8 9" key="1">
    <citation type="submission" date="2018-05" db="EMBL/GenBank/DDBJ databases">
        <title>Streptomyces venezuelae.</title>
        <authorList>
            <person name="Kim W."/>
            <person name="Lee N."/>
            <person name="Cho B.-K."/>
        </authorList>
    </citation>
    <scope>NUCLEOTIDE SEQUENCE [LARGE SCALE GENOMIC DNA]</scope>
    <source>
        <strain evidence="8 9">ATCC 21782</strain>
    </source>
</reference>
<comment type="similarity">
    <text evidence="2">Belongs to the CDP-glycerol glycerophosphotransferase family.</text>
</comment>
<name>A0A5P2D954_STRVZ</name>
<sequence length="1188" mass="131594">MSPRLSIVVPVYNVELYLDECLESLAAQTFRDFEVVMVDDGSTDSSAVIAKAFAAKDKRFRLVMQENAGLGAARNVGARHICADSEFLAFVDSDDTMPDNAYQLMIDTLDQTGSDFVAGNVLRFRSVGMNQSWGHKAPFAKTRLKTHISKFAPLVTDRTAWNKVYRRTFWDEHGFQYPEGILYEDAPVSIPAHYFAKSVDILGDVVYHWRVRETGERSITQRSTDPVSLTDRVTSVRLVREALKGKEGAEYAKYLREYDHNVLVEELPLIYKYVPEGGEDFRAAFVKDVGGLVAEIGTKPWADLAVGDRLKAYFAREGRVEDFIALLRHQDDFAWSIPVKGFARPQADYPFLQGRPPVPAALLAVGRRERRLVSGLETVAWADGKLLLRGWGFPGQLGAESRLRSRKKLVFREKGQRRKVIVGARTIANPLVSANHAHLALRHADWAGFTAVLDPTAFQQGGEWQDGVWNASIVVKDVAIPYQARLKGGEHDSAQAPPAHWVNQDVRIVASTAGNALSLKVENVKARVLGAKPVGSDSVSVAGELAQNPGDGAVLRAEHQTTGTVLTFPLELGALAGNGRTPFTTVVPVADLAAVPDREVEPGHWTPEPWSLCIEKGDGSRLDLAHDERGGFHGLVVPVPGDTTGRSLFLKRTAVGFLQFCMQPSPPLVDRASAENGVFTLGGIFHKPADEEYELVLHNWRGEEYSYPVSTADNRFEAVFKPVLPESFAGNTTLPEGRWWPTLRPMSQAGTTAGLLGVDRGAPVQMIAPALGTGPVAATVDGRRMRVEARFFDRMALVADSLRSPHDRARFHQRVMRDETYPQLRTAPLRDVVVYSTFQGNAAGDSPLAIHRELVRRGEPLEHIWLVNDGRAEVPPTARAVDPASHEAWELLARARYFVTNDSVPGWFKRREGQTVVQTWHGTPLKQIGHDYIHDYYTSPGVLESLEHDSAQWTLLASPSSFATPVLTRALGFKGEVLEVGSPRTDALVNRDEERAAEVRRRLGLPEGKKVVLYAPTWRENREGWSGGYKLDLRIDLDAARRELGEDHVLLIRGHYRVNEQLRDSVRDGFVMDVSRWPDTADLLLVADVLISDYSSVLCDFALTDKPILLFTYDLKHYRDTLRGFTFDYEEKAPGPLLEDSESLIAAVRNADALGAEYAGARAAFRAGFADLDRGDAAAKVVDRMLGK</sequence>
<dbReference type="GO" id="GO:0047355">
    <property type="term" value="F:CDP-glycerol glycerophosphotransferase activity"/>
    <property type="evidence" value="ECO:0007669"/>
    <property type="project" value="InterPro"/>
</dbReference>
<dbReference type="InterPro" id="IPR001173">
    <property type="entry name" value="Glyco_trans_2-like"/>
</dbReference>
<dbReference type="SUPFAM" id="SSF53756">
    <property type="entry name" value="UDP-Glycosyltransferase/glycogen phosphorylase"/>
    <property type="match status" value="1"/>
</dbReference>
<dbReference type="GO" id="GO:0019350">
    <property type="term" value="P:teichoic acid biosynthetic process"/>
    <property type="evidence" value="ECO:0007669"/>
    <property type="project" value="UniProtKB-KW"/>
</dbReference>
<evidence type="ECO:0000313" key="9">
    <source>
        <dbReference type="Proteomes" id="UP000325211"/>
    </source>
</evidence>
<dbReference type="InterPro" id="IPR051612">
    <property type="entry name" value="Teichoic_Acid_Biosynth"/>
</dbReference>
<dbReference type="InterPro" id="IPR043149">
    <property type="entry name" value="TagF_N"/>
</dbReference>
<evidence type="ECO:0000256" key="4">
    <source>
        <dbReference type="ARBA" id="ARBA00022679"/>
    </source>
</evidence>
<evidence type="ECO:0000256" key="6">
    <source>
        <dbReference type="ARBA" id="ARBA00023136"/>
    </source>
</evidence>
<dbReference type="AlphaFoldDB" id="A0A5P2D954"/>
<comment type="subcellular location">
    <subcellularLocation>
        <location evidence="1">Cell membrane</location>
        <topology evidence="1">Peripheral membrane protein</topology>
    </subcellularLocation>
</comment>
<protein>
    <recommendedName>
        <fullName evidence="7">Glycosyltransferase 2-like domain-containing protein</fullName>
    </recommendedName>
</protein>
<evidence type="ECO:0000256" key="5">
    <source>
        <dbReference type="ARBA" id="ARBA00022944"/>
    </source>
</evidence>
<dbReference type="PANTHER" id="PTHR37316">
    <property type="entry name" value="TEICHOIC ACID GLYCEROL-PHOSPHATE PRIMASE"/>
    <property type="match status" value="1"/>
</dbReference>
<dbReference type="Gene3D" id="3.40.50.12580">
    <property type="match status" value="1"/>
</dbReference>
<organism evidence="8 9">
    <name type="scientific">Streptomyces venezuelae</name>
    <dbReference type="NCBI Taxonomy" id="54571"/>
    <lineage>
        <taxon>Bacteria</taxon>
        <taxon>Bacillati</taxon>
        <taxon>Actinomycetota</taxon>
        <taxon>Actinomycetes</taxon>
        <taxon>Kitasatosporales</taxon>
        <taxon>Streptomycetaceae</taxon>
        <taxon>Streptomyces</taxon>
    </lineage>
</organism>
<accession>A0A5P2D954</accession>
<dbReference type="GO" id="GO:0005886">
    <property type="term" value="C:plasma membrane"/>
    <property type="evidence" value="ECO:0007669"/>
    <property type="project" value="UniProtKB-SubCell"/>
</dbReference>
<feature type="domain" description="Glycosyltransferase 2-like" evidence="7">
    <location>
        <begin position="6"/>
        <end position="169"/>
    </location>
</feature>
<gene>
    <name evidence="8" type="ORF">DEJ50_31075</name>
</gene>
<evidence type="ECO:0000259" key="7">
    <source>
        <dbReference type="Pfam" id="PF00535"/>
    </source>
</evidence>
<proteinExistence type="inferred from homology"/>
<evidence type="ECO:0000313" key="8">
    <source>
        <dbReference type="EMBL" id="QES51635.1"/>
    </source>
</evidence>
<keyword evidence="6" id="KW-0472">Membrane</keyword>
<dbReference type="Gene3D" id="3.90.550.10">
    <property type="entry name" value="Spore Coat Polysaccharide Biosynthesis Protein SpsA, Chain A"/>
    <property type="match status" value="1"/>
</dbReference>